<evidence type="ECO:0000313" key="1">
    <source>
        <dbReference type="EMBL" id="ABW29933.1"/>
    </source>
</evidence>
<gene>
    <name evidence="1" type="ordered locus">AM1_4962</name>
</gene>
<name>B0C4Q0_ACAM1</name>
<dbReference type="SUPFAM" id="SSF54518">
    <property type="entry name" value="Tubby C-terminal domain-like"/>
    <property type="match status" value="1"/>
</dbReference>
<evidence type="ECO:0000313" key="2">
    <source>
        <dbReference type="Proteomes" id="UP000000268"/>
    </source>
</evidence>
<dbReference type="Pfam" id="PF04525">
    <property type="entry name" value="LOR"/>
    <property type="match status" value="1"/>
</dbReference>
<organism evidence="1 2">
    <name type="scientific">Acaryochloris marina (strain MBIC 11017)</name>
    <dbReference type="NCBI Taxonomy" id="329726"/>
    <lineage>
        <taxon>Bacteria</taxon>
        <taxon>Bacillati</taxon>
        <taxon>Cyanobacteriota</taxon>
        <taxon>Cyanophyceae</taxon>
        <taxon>Acaryochloridales</taxon>
        <taxon>Acaryochloridaceae</taxon>
        <taxon>Acaryochloris</taxon>
    </lineage>
</organism>
<dbReference type="STRING" id="329726.AM1_4962"/>
<accession>B0C4Q0</accession>
<dbReference type="AlphaFoldDB" id="B0C4Q0"/>
<dbReference type="InterPro" id="IPR007612">
    <property type="entry name" value="LOR"/>
</dbReference>
<dbReference type="EMBL" id="CP000828">
    <property type="protein sequence ID" value="ABW29933.1"/>
    <property type="molecule type" value="Genomic_DNA"/>
</dbReference>
<dbReference type="OrthoDB" id="572274at2"/>
<dbReference type="HOGENOM" id="CLU_1324760_0_0_3"/>
<sequence length="196" mass="22507">MQYPLTLKFKLWALAPQIFVTDSTGSLVLYVKQKLFKLKEQITVCADEAQTQQLYSISADRIIDFSARYHFRDRSGQELGSVKRKGMKSLWKAHYDIAAGQSEAPVMSIHEENPWVKVMDALFAEIPILGMFTGYLFNPTYLVTRSDGTVVMRFSKVPAFLSRIFTIKQVDQMTEDEQQMAVLSLLMMILLERHRG</sequence>
<dbReference type="eggNOG" id="COG4894">
    <property type="taxonomic scope" value="Bacteria"/>
</dbReference>
<reference evidence="1 2" key="1">
    <citation type="journal article" date="2008" name="Proc. Natl. Acad. Sci. U.S.A.">
        <title>Niche adaptation and genome expansion in the chlorophyll d-producing cyanobacterium Acaryochloris marina.</title>
        <authorList>
            <person name="Swingley W.D."/>
            <person name="Chen M."/>
            <person name="Cheung P.C."/>
            <person name="Conrad A.L."/>
            <person name="Dejesa L.C."/>
            <person name="Hao J."/>
            <person name="Honchak B.M."/>
            <person name="Karbach L.E."/>
            <person name="Kurdoglu A."/>
            <person name="Lahiri S."/>
            <person name="Mastrian S.D."/>
            <person name="Miyashita H."/>
            <person name="Page L."/>
            <person name="Ramakrishna P."/>
            <person name="Satoh S."/>
            <person name="Sattley W.M."/>
            <person name="Shimada Y."/>
            <person name="Taylor H.L."/>
            <person name="Tomo T."/>
            <person name="Tsuchiya T."/>
            <person name="Wang Z.T."/>
            <person name="Raymond J."/>
            <person name="Mimuro M."/>
            <person name="Blankenship R.E."/>
            <person name="Touchman J.W."/>
        </authorList>
    </citation>
    <scope>NUCLEOTIDE SEQUENCE [LARGE SCALE GENOMIC DNA]</scope>
    <source>
        <strain evidence="2">MBIC 11017</strain>
    </source>
</reference>
<dbReference type="RefSeq" id="WP_012165206.1">
    <property type="nucleotide sequence ID" value="NC_009925.1"/>
</dbReference>
<dbReference type="Proteomes" id="UP000000268">
    <property type="component" value="Chromosome"/>
</dbReference>
<keyword evidence="2" id="KW-1185">Reference proteome</keyword>
<proteinExistence type="predicted"/>
<protein>
    <submittedName>
        <fullName evidence="1">Uncharacterized protein</fullName>
    </submittedName>
</protein>
<dbReference type="InterPro" id="IPR025659">
    <property type="entry name" value="Tubby-like_C"/>
</dbReference>
<dbReference type="KEGG" id="amr:AM1_4962"/>